<evidence type="ECO:0000256" key="6">
    <source>
        <dbReference type="ARBA" id="ARBA00022884"/>
    </source>
</evidence>
<evidence type="ECO:0008006" key="10">
    <source>
        <dbReference type="Google" id="ProtNLM"/>
    </source>
</evidence>
<evidence type="ECO:0000256" key="4">
    <source>
        <dbReference type="ARBA" id="ARBA00022759"/>
    </source>
</evidence>
<keyword evidence="6" id="KW-0694">RNA-binding</keyword>
<dbReference type="GO" id="GO:0016787">
    <property type="term" value="F:hydrolase activity"/>
    <property type="evidence" value="ECO:0007669"/>
    <property type="project" value="UniProtKB-KW"/>
</dbReference>
<evidence type="ECO:0000256" key="5">
    <source>
        <dbReference type="ARBA" id="ARBA00022801"/>
    </source>
</evidence>
<dbReference type="Proteomes" id="UP000182737">
    <property type="component" value="Unassembled WGS sequence"/>
</dbReference>
<dbReference type="GO" id="GO:0004519">
    <property type="term" value="F:endonuclease activity"/>
    <property type="evidence" value="ECO:0007669"/>
    <property type="project" value="UniProtKB-KW"/>
</dbReference>
<keyword evidence="3" id="KW-0540">Nuclease</keyword>
<dbReference type="InterPro" id="IPR012933">
    <property type="entry name" value="HicA_mRNA_interferase"/>
</dbReference>
<dbReference type="InterPro" id="IPR038570">
    <property type="entry name" value="HicA_sf"/>
</dbReference>
<dbReference type="Pfam" id="PF07927">
    <property type="entry name" value="HicA_toxin"/>
    <property type="match status" value="1"/>
</dbReference>
<name>A0A1I3JNR3_9SPIR</name>
<evidence type="ECO:0000313" key="9">
    <source>
        <dbReference type="Proteomes" id="UP000182737"/>
    </source>
</evidence>
<sequence length="64" mass="7561">MAEYEKKVREILLQNNCRFVRHGKGDHDIYYSPITNRNFTVDSKIKSRHTANAIMKQSGIDHHF</sequence>
<dbReference type="AlphaFoldDB" id="A0A1I3JNR3"/>
<keyword evidence="5" id="KW-0378">Hydrolase</keyword>
<keyword evidence="9" id="KW-1185">Reference proteome</keyword>
<dbReference type="EMBL" id="FORI01000003">
    <property type="protein sequence ID" value="SFI61806.1"/>
    <property type="molecule type" value="Genomic_DNA"/>
</dbReference>
<dbReference type="SUPFAM" id="SSF54786">
    <property type="entry name" value="YcfA/nrd intein domain"/>
    <property type="match status" value="1"/>
</dbReference>
<evidence type="ECO:0000313" key="8">
    <source>
        <dbReference type="EMBL" id="SFI61806.1"/>
    </source>
</evidence>
<dbReference type="GO" id="GO:0003729">
    <property type="term" value="F:mRNA binding"/>
    <property type="evidence" value="ECO:0007669"/>
    <property type="project" value="InterPro"/>
</dbReference>
<reference evidence="9" key="1">
    <citation type="submission" date="2016-10" db="EMBL/GenBank/DDBJ databases">
        <authorList>
            <person name="Varghese N."/>
            <person name="Submissions S."/>
        </authorList>
    </citation>
    <scope>NUCLEOTIDE SEQUENCE [LARGE SCALE GENOMIC DNA]</scope>
    <source>
        <strain evidence="9">XBD1002</strain>
    </source>
</reference>
<keyword evidence="4" id="KW-0255">Endonuclease</keyword>
<evidence type="ECO:0000256" key="3">
    <source>
        <dbReference type="ARBA" id="ARBA00022722"/>
    </source>
</evidence>
<organism evidence="8 9">
    <name type="scientific">Treponema bryantii</name>
    <dbReference type="NCBI Taxonomy" id="163"/>
    <lineage>
        <taxon>Bacteria</taxon>
        <taxon>Pseudomonadati</taxon>
        <taxon>Spirochaetota</taxon>
        <taxon>Spirochaetia</taxon>
        <taxon>Spirochaetales</taxon>
        <taxon>Treponemataceae</taxon>
        <taxon>Treponema</taxon>
    </lineage>
</organism>
<proteinExistence type="inferred from homology"/>
<keyword evidence="7" id="KW-0346">Stress response</keyword>
<accession>A0A1I3JNR3</accession>
<dbReference type="OrthoDB" id="9799854at2"/>
<evidence type="ECO:0000256" key="7">
    <source>
        <dbReference type="ARBA" id="ARBA00023016"/>
    </source>
</evidence>
<comment type="similarity">
    <text evidence="1">Belongs to the HicA mRNA interferase family.</text>
</comment>
<evidence type="ECO:0000256" key="1">
    <source>
        <dbReference type="ARBA" id="ARBA00006620"/>
    </source>
</evidence>
<keyword evidence="2" id="KW-1277">Toxin-antitoxin system</keyword>
<protein>
    <recommendedName>
        <fullName evidence="10">HicA toxin of toxin-antitoxin</fullName>
    </recommendedName>
</protein>
<dbReference type="Gene3D" id="3.30.920.30">
    <property type="entry name" value="Hypothetical protein"/>
    <property type="match status" value="1"/>
</dbReference>
<dbReference type="RefSeq" id="WP_074930989.1">
    <property type="nucleotide sequence ID" value="NZ_FORI01000003.1"/>
</dbReference>
<evidence type="ECO:0000256" key="2">
    <source>
        <dbReference type="ARBA" id="ARBA00022649"/>
    </source>
</evidence>
<gene>
    <name evidence="8" type="ORF">SAMN04487775_103145</name>
</gene>